<feature type="chain" id="PRO_5035202849" evidence="2">
    <location>
        <begin position="21"/>
        <end position="332"/>
    </location>
</feature>
<dbReference type="AlphaFoldDB" id="A0A8J2S3J2"/>
<evidence type="ECO:0000313" key="4">
    <source>
        <dbReference type="Proteomes" id="UP000789390"/>
    </source>
</evidence>
<comment type="caution">
    <text evidence="3">The sequence shown here is derived from an EMBL/GenBank/DDBJ whole genome shotgun (WGS) entry which is preliminary data.</text>
</comment>
<feature type="compositionally biased region" description="Basic and acidic residues" evidence="1">
    <location>
        <begin position="159"/>
        <end position="172"/>
    </location>
</feature>
<feature type="region of interest" description="Disordered" evidence="1">
    <location>
        <begin position="156"/>
        <end position="217"/>
    </location>
</feature>
<evidence type="ECO:0000256" key="2">
    <source>
        <dbReference type="SAM" id="SignalP"/>
    </source>
</evidence>
<reference evidence="3" key="1">
    <citation type="submission" date="2021-11" db="EMBL/GenBank/DDBJ databases">
        <authorList>
            <person name="Schell T."/>
        </authorList>
    </citation>
    <scope>NUCLEOTIDE SEQUENCE</scope>
    <source>
        <strain evidence="3">M5</strain>
    </source>
</reference>
<evidence type="ECO:0000313" key="3">
    <source>
        <dbReference type="EMBL" id="CAH0109773.1"/>
    </source>
</evidence>
<feature type="region of interest" description="Disordered" evidence="1">
    <location>
        <begin position="43"/>
        <end position="64"/>
    </location>
</feature>
<organism evidence="3 4">
    <name type="scientific">Daphnia galeata</name>
    <dbReference type="NCBI Taxonomy" id="27404"/>
    <lineage>
        <taxon>Eukaryota</taxon>
        <taxon>Metazoa</taxon>
        <taxon>Ecdysozoa</taxon>
        <taxon>Arthropoda</taxon>
        <taxon>Crustacea</taxon>
        <taxon>Branchiopoda</taxon>
        <taxon>Diplostraca</taxon>
        <taxon>Cladocera</taxon>
        <taxon>Anomopoda</taxon>
        <taxon>Daphniidae</taxon>
        <taxon>Daphnia</taxon>
    </lineage>
</organism>
<protein>
    <submittedName>
        <fullName evidence="3">Uncharacterized protein</fullName>
    </submittedName>
</protein>
<proteinExistence type="predicted"/>
<feature type="compositionally biased region" description="Polar residues" evidence="1">
    <location>
        <begin position="99"/>
        <end position="108"/>
    </location>
</feature>
<keyword evidence="4" id="KW-1185">Reference proteome</keyword>
<name>A0A8J2S3J2_9CRUS</name>
<evidence type="ECO:0000256" key="1">
    <source>
        <dbReference type="SAM" id="MobiDB-lite"/>
    </source>
</evidence>
<gene>
    <name evidence="3" type="ORF">DGAL_LOCUS13258</name>
</gene>
<dbReference type="Proteomes" id="UP000789390">
    <property type="component" value="Unassembled WGS sequence"/>
</dbReference>
<sequence>MQFWQCPLLLMVSLIAAINTQQTPSQRLEPNQVAGFVQLHKQLEQQQEQHQQQPEQPAQADNKDYAPSPAVLLQLTPSDWKNVQDKRNWNRMQGMWGKRSQQQPSDESALSEMTPPRMVKRAWSDLSQQGWGKRSWTQLHGVWGKRRWDQLHGAWGKRTPSELDDKQDHQENSQEEEDQSTETEREDANDSDDLENNKRSGWNKMQGVWGKRSSTPAAMEGIGNNDLLLLISGTGDQLYQQNDDQVATGKLNGKLNVEDAGSEESVDKRGWNQMQGAWGKRALSAMAAGYKRNWNNLRGAWGKREIPAAIAKGMEWSRKRESGWNNLKGLWG</sequence>
<feature type="region of interest" description="Disordered" evidence="1">
    <location>
        <begin position="95"/>
        <end position="116"/>
    </location>
</feature>
<accession>A0A8J2S3J2</accession>
<feature type="signal peptide" evidence="2">
    <location>
        <begin position="1"/>
        <end position="20"/>
    </location>
</feature>
<dbReference type="EMBL" id="CAKKLH010000295">
    <property type="protein sequence ID" value="CAH0109773.1"/>
    <property type="molecule type" value="Genomic_DNA"/>
</dbReference>
<feature type="compositionally biased region" description="Low complexity" evidence="1">
    <location>
        <begin position="43"/>
        <end position="60"/>
    </location>
</feature>
<dbReference type="OrthoDB" id="6090360at2759"/>
<keyword evidence="2" id="KW-0732">Signal</keyword>